<dbReference type="InterPro" id="IPR011527">
    <property type="entry name" value="ABC1_TM_dom"/>
</dbReference>
<keyword evidence="6" id="KW-0645">Protease</keyword>
<gene>
    <name evidence="13" type="ORF">bsdcttw_38420</name>
</gene>
<dbReference type="EMBL" id="AP023368">
    <property type="protein sequence ID" value="BCK00802.1"/>
    <property type="molecule type" value="Genomic_DNA"/>
</dbReference>
<dbReference type="Proteomes" id="UP000515703">
    <property type="component" value="Chromosome"/>
</dbReference>
<feature type="transmembrane region" description="Helical" evidence="10">
    <location>
        <begin position="139"/>
        <end position="159"/>
    </location>
</feature>
<dbReference type="PROSITE" id="PS50893">
    <property type="entry name" value="ABC_TRANSPORTER_2"/>
    <property type="match status" value="1"/>
</dbReference>
<dbReference type="GO" id="GO:0015421">
    <property type="term" value="F:ABC-type oligopeptide transporter activity"/>
    <property type="evidence" value="ECO:0007669"/>
    <property type="project" value="TreeGrafter"/>
</dbReference>
<dbReference type="GO" id="GO:0008234">
    <property type="term" value="F:cysteine-type peptidase activity"/>
    <property type="evidence" value="ECO:0007669"/>
    <property type="project" value="UniProtKB-KW"/>
</dbReference>
<name>A0A7I8DU85_9FIRM</name>
<keyword evidence="3" id="KW-1003">Cell membrane</keyword>
<dbReference type="Pfam" id="PF00005">
    <property type="entry name" value="ABC_tran"/>
    <property type="match status" value="1"/>
</dbReference>
<dbReference type="AlphaFoldDB" id="A0A7I8DU85"/>
<organism evidence="13 14">
    <name type="scientific">Anaerocolumna chitinilytica</name>
    <dbReference type="NCBI Taxonomy" id="1727145"/>
    <lineage>
        <taxon>Bacteria</taxon>
        <taxon>Bacillati</taxon>
        <taxon>Bacillota</taxon>
        <taxon>Clostridia</taxon>
        <taxon>Lachnospirales</taxon>
        <taxon>Lachnospiraceae</taxon>
        <taxon>Anaerocolumna</taxon>
    </lineage>
</organism>
<evidence type="ECO:0000256" key="2">
    <source>
        <dbReference type="ARBA" id="ARBA00022448"/>
    </source>
</evidence>
<keyword evidence="14" id="KW-1185">Reference proteome</keyword>
<dbReference type="InterPro" id="IPR017871">
    <property type="entry name" value="ABC_transporter-like_CS"/>
</dbReference>
<keyword evidence="9 10" id="KW-0472">Membrane</keyword>
<dbReference type="SMART" id="SM00382">
    <property type="entry name" value="AAA"/>
    <property type="match status" value="1"/>
</dbReference>
<dbReference type="GO" id="GO:0016887">
    <property type="term" value="F:ATP hydrolysis activity"/>
    <property type="evidence" value="ECO:0007669"/>
    <property type="project" value="InterPro"/>
</dbReference>
<keyword evidence="6" id="KW-0378">Hydrolase</keyword>
<evidence type="ECO:0000256" key="4">
    <source>
        <dbReference type="ARBA" id="ARBA00022692"/>
    </source>
</evidence>
<protein>
    <submittedName>
        <fullName evidence="13">ABC transporter permease</fullName>
    </submittedName>
</protein>
<accession>A0A7I8DU85</accession>
<dbReference type="Gene3D" id="1.20.1560.10">
    <property type="entry name" value="ABC transporter type 1, transmembrane domain"/>
    <property type="match status" value="1"/>
</dbReference>
<feature type="transmembrane region" description="Helical" evidence="10">
    <location>
        <begin position="60"/>
        <end position="77"/>
    </location>
</feature>
<reference evidence="13 14" key="2">
    <citation type="submission" date="2020-08" db="EMBL/GenBank/DDBJ databases">
        <authorList>
            <person name="Ueki A."/>
            <person name="Tonouchi A."/>
        </authorList>
    </citation>
    <scope>NUCLEOTIDE SEQUENCE [LARGE SCALE GENOMIC DNA]</scope>
    <source>
        <strain evidence="13 14">CTTW</strain>
    </source>
</reference>
<dbReference type="Pfam" id="PF00664">
    <property type="entry name" value="ABC_membrane"/>
    <property type="match status" value="1"/>
</dbReference>
<evidence type="ECO:0000256" key="6">
    <source>
        <dbReference type="ARBA" id="ARBA00022807"/>
    </source>
</evidence>
<dbReference type="InterPro" id="IPR003593">
    <property type="entry name" value="AAA+_ATPase"/>
</dbReference>
<dbReference type="InterPro" id="IPR036640">
    <property type="entry name" value="ABC1_TM_sf"/>
</dbReference>
<keyword evidence="6" id="KW-0788">Thiol protease</keyword>
<feature type="transmembrane region" description="Helical" evidence="10">
    <location>
        <begin position="20"/>
        <end position="40"/>
    </location>
</feature>
<dbReference type="SUPFAM" id="SSF90123">
    <property type="entry name" value="ABC transporter transmembrane region"/>
    <property type="match status" value="1"/>
</dbReference>
<evidence type="ECO:0000259" key="11">
    <source>
        <dbReference type="PROSITE" id="PS50893"/>
    </source>
</evidence>
<keyword evidence="7" id="KW-0067">ATP-binding</keyword>
<evidence type="ECO:0000256" key="10">
    <source>
        <dbReference type="SAM" id="Phobius"/>
    </source>
</evidence>
<dbReference type="KEGG" id="acht:bsdcttw_38420"/>
<feature type="transmembrane region" description="Helical" evidence="10">
    <location>
        <begin position="253"/>
        <end position="271"/>
    </location>
</feature>
<dbReference type="InterPro" id="IPR039421">
    <property type="entry name" value="Type_1_exporter"/>
</dbReference>
<dbReference type="GO" id="GO:0005524">
    <property type="term" value="F:ATP binding"/>
    <property type="evidence" value="ECO:0007669"/>
    <property type="project" value="UniProtKB-KW"/>
</dbReference>
<dbReference type="PROSITE" id="PS50929">
    <property type="entry name" value="ABC_TM1F"/>
    <property type="match status" value="1"/>
</dbReference>
<dbReference type="InterPro" id="IPR003439">
    <property type="entry name" value="ABC_transporter-like_ATP-bd"/>
</dbReference>
<evidence type="ECO:0000256" key="1">
    <source>
        <dbReference type="ARBA" id="ARBA00004651"/>
    </source>
</evidence>
<dbReference type="SUPFAM" id="SSF52540">
    <property type="entry name" value="P-loop containing nucleoside triphosphate hydrolases"/>
    <property type="match status" value="1"/>
</dbReference>
<dbReference type="InterPro" id="IPR027417">
    <property type="entry name" value="P-loop_NTPase"/>
</dbReference>
<feature type="domain" description="ABC transporter" evidence="11">
    <location>
        <begin position="340"/>
        <end position="564"/>
    </location>
</feature>
<dbReference type="GO" id="GO:0005886">
    <property type="term" value="C:plasma membrane"/>
    <property type="evidence" value="ECO:0007669"/>
    <property type="project" value="UniProtKB-SubCell"/>
</dbReference>
<comment type="subcellular location">
    <subcellularLocation>
        <location evidence="1">Cell membrane</location>
        <topology evidence="1">Multi-pass membrane protein</topology>
    </subcellularLocation>
</comment>
<feature type="domain" description="ABC transmembrane type-1" evidence="12">
    <location>
        <begin position="24"/>
        <end position="306"/>
    </location>
</feature>
<evidence type="ECO:0000256" key="5">
    <source>
        <dbReference type="ARBA" id="ARBA00022741"/>
    </source>
</evidence>
<feature type="transmembrane region" description="Helical" evidence="10">
    <location>
        <begin position="277"/>
        <end position="298"/>
    </location>
</feature>
<evidence type="ECO:0000313" key="14">
    <source>
        <dbReference type="Proteomes" id="UP000515703"/>
    </source>
</evidence>
<keyword evidence="8 10" id="KW-1133">Transmembrane helix</keyword>
<dbReference type="CDD" id="cd07346">
    <property type="entry name" value="ABC_6TM_exporters"/>
    <property type="match status" value="1"/>
</dbReference>
<dbReference type="PANTHER" id="PTHR43394:SF1">
    <property type="entry name" value="ATP-BINDING CASSETTE SUB-FAMILY B MEMBER 10, MITOCHONDRIAL"/>
    <property type="match status" value="1"/>
</dbReference>
<sequence length="564" mass="64065">MNKQNNILIKRILLMLKPYLKKIILLFLCITCTAGINLILPLCIKQLMDQGLLVNNMDMVVKYALILLILVILNQGIKLIETKYSSYINTMFSYSLSERAFNHILKLKQSYFKNTNFAETISNTEVDIQNISLICNRGVLLLISNLLCMAGGAIGLALISPKLTLLVLCIIPVRYYSVKYFTKRRETLFEEYIRYNSEFHKWFGDTLGGVKEIKLWGIERVILGRYIKKQRNIIQSNIQLSFIDKYNECSESILFQVLSSGLYILGAYLVFHKELSVGSLFAVLSYTGYITGPISLIFNIRYSFSSILPSAKRFFEFMDLETEPSGKLTGINLDSIKGKITFENVSFSYREEEELLEGVNFEIQPGEKIALIGENGAGKSTLINLLLRFCQPVGGRILLDGINIEGFKLRDYRKLFSVVSQDIYLFDSTIEENIGLFPFIKDKRVKEAAIKSGAKNFIDEMPDNYKSKIGNNGSLLSGGQRQKLAMARAFARSSKILILDEATSNYDAQSEMYVNDLITKIGNDITVIIISHKESILKKVDRVFKLEDCKIMQYDLNVENVSST</sequence>
<evidence type="ECO:0000313" key="13">
    <source>
        <dbReference type="EMBL" id="BCK00802.1"/>
    </source>
</evidence>
<keyword evidence="5" id="KW-0547">Nucleotide-binding</keyword>
<dbReference type="PANTHER" id="PTHR43394">
    <property type="entry name" value="ATP-DEPENDENT PERMEASE MDL1, MITOCHONDRIAL"/>
    <property type="match status" value="1"/>
</dbReference>
<evidence type="ECO:0000256" key="8">
    <source>
        <dbReference type="ARBA" id="ARBA00022989"/>
    </source>
</evidence>
<evidence type="ECO:0000256" key="9">
    <source>
        <dbReference type="ARBA" id="ARBA00023136"/>
    </source>
</evidence>
<proteinExistence type="predicted"/>
<evidence type="ECO:0000259" key="12">
    <source>
        <dbReference type="PROSITE" id="PS50929"/>
    </source>
</evidence>
<evidence type="ECO:0000256" key="7">
    <source>
        <dbReference type="ARBA" id="ARBA00022840"/>
    </source>
</evidence>
<reference evidence="13 14" key="1">
    <citation type="submission" date="2020-08" db="EMBL/GenBank/DDBJ databases">
        <title>Draft genome sequencing of an Anaerocolumna strain isolated from anoxic soil subjected to BSD treatment.</title>
        <authorList>
            <person name="Uek A."/>
            <person name="Tonouchi A."/>
        </authorList>
    </citation>
    <scope>NUCLEOTIDE SEQUENCE [LARGE SCALE GENOMIC DNA]</scope>
    <source>
        <strain evidence="13 14">CTTW</strain>
    </source>
</reference>
<dbReference type="Gene3D" id="3.40.50.300">
    <property type="entry name" value="P-loop containing nucleotide triphosphate hydrolases"/>
    <property type="match status" value="1"/>
</dbReference>
<dbReference type="PROSITE" id="PS00211">
    <property type="entry name" value="ABC_TRANSPORTER_1"/>
    <property type="match status" value="1"/>
</dbReference>
<evidence type="ECO:0000256" key="3">
    <source>
        <dbReference type="ARBA" id="ARBA00022475"/>
    </source>
</evidence>
<dbReference type="RefSeq" id="WP_185256441.1">
    <property type="nucleotide sequence ID" value="NZ_AP023368.1"/>
</dbReference>
<keyword evidence="2" id="KW-0813">Transport</keyword>
<keyword evidence="4 10" id="KW-0812">Transmembrane</keyword>
<dbReference type="FunFam" id="3.40.50.300:FF:000299">
    <property type="entry name" value="ABC transporter ATP-binding protein/permease"/>
    <property type="match status" value="1"/>
</dbReference>